<proteinExistence type="inferred from homology"/>
<keyword evidence="4 7" id="KW-0812">Transmembrane</keyword>
<evidence type="ECO:0000313" key="11">
    <source>
        <dbReference type="Proteomes" id="UP001222800"/>
    </source>
</evidence>
<dbReference type="RefSeq" id="WP_277731241.1">
    <property type="nucleotide sequence ID" value="NZ_CP120733.1"/>
</dbReference>
<keyword evidence="5 8" id="KW-1133">Transmembrane helix</keyword>
<feature type="domain" description="NADH:quinone oxidoreductase/Mrp antiporter transmembrane" evidence="9">
    <location>
        <begin position="131"/>
        <end position="424"/>
    </location>
</feature>
<feature type="transmembrane region" description="Helical" evidence="8">
    <location>
        <begin position="279"/>
        <end position="301"/>
    </location>
</feature>
<feature type="transmembrane region" description="Helical" evidence="8">
    <location>
        <begin position="374"/>
        <end position="394"/>
    </location>
</feature>
<protein>
    <submittedName>
        <fullName evidence="10">Proton-conducting transporter membrane subunit</fullName>
    </submittedName>
</protein>
<dbReference type="Pfam" id="PF00361">
    <property type="entry name" value="Proton_antipo_M"/>
    <property type="match status" value="1"/>
</dbReference>
<keyword evidence="6 8" id="KW-0472">Membrane</keyword>
<sequence>MVIKSFPLIMILILFISAFTMPLVNNNKIIKTISLITNFICSVLSIFTFYYVQLYGNFKYKMGHFDAPWGIEFSIGTLESMMAILFTVVSFFIIWYSLYSIEKDIKESKVCLYYVLINILIASLLGIVFTNDIFNAFVFIEVSTLASCGIIVIKDKKENVKATIKYVVLSSLGSGLVLMGIAFLYSITGNLNMDFMHSELIKNWMNYERIILLSIGLFTIGLGVKGAMFPLHVWLPDAHSSAPTSSSAMLSSVVVKAFVLLFIKIIYRIFGTDIISNIPVLDLILILASIGMIMGSIFAIFQKDLKRVIAYSSVAQMGYVFFGIGLGNELGLAISIFHIIGHAFTKSALFLSVGSMIEKAGKNISDLRGIGKEMPITLALFTLGSLSMVGIPILPGFLSKWNFALASIQSGRLYLLTIILASSLLNGVYYFPIVINGYFGQENLKEKVYMSKEKSIKELIPIIMLMGMMVCAGIFSNYIIKILLIACDQMF</sequence>
<dbReference type="PANTHER" id="PTHR42703:SF1">
    <property type="entry name" value="NA(+)_H(+) ANTIPORTER SUBUNIT D1"/>
    <property type="match status" value="1"/>
</dbReference>
<feature type="transmembrane region" description="Helical" evidence="8">
    <location>
        <begin position="166"/>
        <end position="187"/>
    </location>
</feature>
<feature type="transmembrane region" description="Helical" evidence="8">
    <location>
        <begin position="459"/>
        <end position="480"/>
    </location>
</feature>
<feature type="transmembrane region" description="Helical" evidence="8">
    <location>
        <begin position="414"/>
        <end position="439"/>
    </location>
</feature>
<feature type="transmembrane region" description="Helical" evidence="8">
    <location>
        <begin position="6"/>
        <end position="24"/>
    </location>
</feature>
<feature type="transmembrane region" description="Helical" evidence="8">
    <location>
        <begin position="73"/>
        <end position="98"/>
    </location>
</feature>
<feature type="transmembrane region" description="Helical" evidence="8">
    <location>
        <begin position="210"/>
        <end position="235"/>
    </location>
</feature>
<evidence type="ECO:0000256" key="6">
    <source>
        <dbReference type="ARBA" id="ARBA00023136"/>
    </source>
</evidence>
<accession>A0ABY8E924</accession>
<name>A0ABY8E924_9FIRM</name>
<comment type="subcellular location">
    <subcellularLocation>
        <location evidence="1">Cell membrane</location>
        <topology evidence="1">Multi-pass membrane protein</topology>
    </subcellularLocation>
    <subcellularLocation>
        <location evidence="7">Membrane</location>
        <topology evidence="7">Multi-pass membrane protein</topology>
    </subcellularLocation>
</comment>
<reference evidence="10 11" key="1">
    <citation type="submission" date="2023-03" db="EMBL/GenBank/DDBJ databases">
        <title>Complete genome sequence of Tepidibacter sp. SWIR-1, isolated from a deep-sea hydrothermal vent.</title>
        <authorList>
            <person name="Li X."/>
        </authorList>
    </citation>
    <scope>NUCLEOTIDE SEQUENCE [LARGE SCALE GENOMIC DNA]</scope>
    <source>
        <strain evidence="10 11">SWIR-1</strain>
    </source>
</reference>
<evidence type="ECO:0000256" key="2">
    <source>
        <dbReference type="ARBA" id="ARBA00005346"/>
    </source>
</evidence>
<comment type="similarity">
    <text evidence="2">Belongs to the CPA3 antiporters (TC 2.A.63) subunit D family.</text>
</comment>
<dbReference type="InterPro" id="IPR050586">
    <property type="entry name" value="CPA3_Na-H_Antiporter_D"/>
</dbReference>
<evidence type="ECO:0000256" key="3">
    <source>
        <dbReference type="ARBA" id="ARBA00022475"/>
    </source>
</evidence>
<evidence type="ECO:0000256" key="5">
    <source>
        <dbReference type="ARBA" id="ARBA00022989"/>
    </source>
</evidence>
<evidence type="ECO:0000256" key="7">
    <source>
        <dbReference type="RuleBase" id="RU000320"/>
    </source>
</evidence>
<dbReference type="PRINTS" id="PR01434">
    <property type="entry name" value="NADHDHGNASE5"/>
</dbReference>
<evidence type="ECO:0000256" key="4">
    <source>
        <dbReference type="ARBA" id="ARBA00022692"/>
    </source>
</evidence>
<gene>
    <name evidence="10" type="ORF">P4S50_13080</name>
</gene>
<keyword evidence="3" id="KW-1003">Cell membrane</keyword>
<organism evidence="10 11">
    <name type="scientific">Tepidibacter hydrothermalis</name>
    <dbReference type="NCBI Taxonomy" id="3036126"/>
    <lineage>
        <taxon>Bacteria</taxon>
        <taxon>Bacillati</taxon>
        <taxon>Bacillota</taxon>
        <taxon>Clostridia</taxon>
        <taxon>Peptostreptococcales</taxon>
        <taxon>Peptostreptococcaceae</taxon>
        <taxon>Tepidibacter</taxon>
    </lineage>
</organism>
<feature type="transmembrane region" description="Helical" evidence="8">
    <location>
        <begin position="110"/>
        <end position="130"/>
    </location>
</feature>
<evidence type="ECO:0000256" key="1">
    <source>
        <dbReference type="ARBA" id="ARBA00004651"/>
    </source>
</evidence>
<dbReference type="PANTHER" id="PTHR42703">
    <property type="entry name" value="NADH DEHYDROGENASE"/>
    <property type="match status" value="1"/>
</dbReference>
<keyword evidence="11" id="KW-1185">Reference proteome</keyword>
<evidence type="ECO:0000259" key="9">
    <source>
        <dbReference type="Pfam" id="PF00361"/>
    </source>
</evidence>
<dbReference type="InterPro" id="IPR001750">
    <property type="entry name" value="ND/Mrp_TM"/>
</dbReference>
<evidence type="ECO:0000256" key="8">
    <source>
        <dbReference type="SAM" id="Phobius"/>
    </source>
</evidence>
<feature type="transmembrane region" description="Helical" evidence="8">
    <location>
        <begin position="136"/>
        <end position="154"/>
    </location>
</feature>
<feature type="transmembrane region" description="Helical" evidence="8">
    <location>
        <begin position="36"/>
        <end position="53"/>
    </location>
</feature>
<dbReference type="Proteomes" id="UP001222800">
    <property type="component" value="Chromosome"/>
</dbReference>
<feature type="transmembrane region" description="Helical" evidence="8">
    <location>
        <begin position="247"/>
        <end position="267"/>
    </location>
</feature>
<evidence type="ECO:0000313" key="10">
    <source>
        <dbReference type="EMBL" id="WFD09316.1"/>
    </source>
</evidence>
<dbReference type="EMBL" id="CP120733">
    <property type="protein sequence ID" value="WFD09316.1"/>
    <property type="molecule type" value="Genomic_DNA"/>
</dbReference>